<sequence>MTSQLDVVLKTDSLPTRTLETTLTRDPKSVHTWITQTYQNIKANNSHQKVIVGIDTEWRKDGEVALLQLCFDRRVLVYQIILSNFIPFSLIEFLNDGNLMFTWVNTKEDFVKLTMYGLARGGKDNRE</sequence>
<reference evidence="3 4" key="1">
    <citation type="journal article" date="2018" name="Mol. Plant">
        <title>The genome of Artemisia annua provides insight into the evolution of Asteraceae family and artemisinin biosynthesis.</title>
        <authorList>
            <person name="Shen Q."/>
            <person name="Zhang L."/>
            <person name="Liao Z."/>
            <person name="Wang S."/>
            <person name="Yan T."/>
            <person name="Shi P."/>
            <person name="Liu M."/>
            <person name="Fu X."/>
            <person name="Pan Q."/>
            <person name="Wang Y."/>
            <person name="Lv Z."/>
            <person name="Lu X."/>
            <person name="Zhang F."/>
            <person name="Jiang W."/>
            <person name="Ma Y."/>
            <person name="Chen M."/>
            <person name="Hao X."/>
            <person name="Li L."/>
            <person name="Tang Y."/>
            <person name="Lv G."/>
            <person name="Zhou Y."/>
            <person name="Sun X."/>
            <person name="Brodelius P.E."/>
            <person name="Rose J.K.C."/>
            <person name="Tang K."/>
        </authorList>
    </citation>
    <scope>NUCLEOTIDE SEQUENCE [LARGE SCALE GENOMIC DNA]</scope>
    <source>
        <strain evidence="4">cv. Huhao1</strain>
        <tissue evidence="3">Leaf</tissue>
    </source>
</reference>
<evidence type="ECO:0000313" key="4">
    <source>
        <dbReference type="Proteomes" id="UP000245207"/>
    </source>
</evidence>
<dbReference type="OrthoDB" id="1920326at2759"/>
<dbReference type="SUPFAM" id="SSF53098">
    <property type="entry name" value="Ribonuclease H-like"/>
    <property type="match status" value="1"/>
</dbReference>
<dbReference type="PANTHER" id="PTHR13620:SF121">
    <property type="entry name" value="EMB|CAB82946.1-RELATED"/>
    <property type="match status" value="1"/>
</dbReference>
<keyword evidence="3" id="KW-0269">Exonuclease</keyword>
<evidence type="ECO:0000256" key="1">
    <source>
        <dbReference type="ARBA" id="ARBA00022722"/>
    </source>
</evidence>
<keyword evidence="4" id="KW-1185">Reference proteome</keyword>
<evidence type="ECO:0000256" key="2">
    <source>
        <dbReference type="ARBA" id="ARBA00022801"/>
    </source>
</evidence>
<name>A0A2U1NVA5_ARTAN</name>
<dbReference type="PANTHER" id="PTHR13620">
    <property type="entry name" value="3-5 EXONUCLEASE"/>
    <property type="match status" value="1"/>
</dbReference>
<dbReference type="InterPro" id="IPR051132">
    <property type="entry name" value="3-5_Exonuclease_domain"/>
</dbReference>
<dbReference type="EMBL" id="PKPP01002127">
    <property type="protein sequence ID" value="PWA77439.1"/>
    <property type="molecule type" value="Genomic_DNA"/>
</dbReference>
<dbReference type="Proteomes" id="UP000245207">
    <property type="component" value="Unassembled WGS sequence"/>
</dbReference>
<dbReference type="GO" id="GO:0003676">
    <property type="term" value="F:nucleic acid binding"/>
    <property type="evidence" value="ECO:0007669"/>
    <property type="project" value="InterPro"/>
</dbReference>
<comment type="caution">
    <text evidence="3">The sequence shown here is derived from an EMBL/GenBank/DDBJ whole genome shotgun (WGS) entry which is preliminary data.</text>
</comment>
<proteinExistence type="predicted"/>
<dbReference type="InterPro" id="IPR012337">
    <property type="entry name" value="RNaseH-like_sf"/>
</dbReference>
<keyword evidence="2" id="KW-0378">Hydrolase</keyword>
<dbReference type="STRING" id="35608.A0A2U1NVA5"/>
<evidence type="ECO:0000313" key="3">
    <source>
        <dbReference type="EMBL" id="PWA77439.1"/>
    </source>
</evidence>
<dbReference type="GO" id="GO:0005634">
    <property type="term" value="C:nucleus"/>
    <property type="evidence" value="ECO:0007669"/>
    <property type="project" value="TreeGrafter"/>
</dbReference>
<keyword evidence="1" id="KW-0540">Nuclease</keyword>
<dbReference type="Gene3D" id="3.30.420.10">
    <property type="entry name" value="Ribonuclease H-like superfamily/Ribonuclease H"/>
    <property type="match status" value="1"/>
</dbReference>
<dbReference type="AlphaFoldDB" id="A0A2U1NVA5"/>
<gene>
    <name evidence="3" type="ORF">CTI12_AA220700</name>
</gene>
<dbReference type="InterPro" id="IPR036397">
    <property type="entry name" value="RNaseH_sf"/>
</dbReference>
<accession>A0A2U1NVA5</accession>
<organism evidence="3 4">
    <name type="scientific">Artemisia annua</name>
    <name type="common">Sweet wormwood</name>
    <dbReference type="NCBI Taxonomy" id="35608"/>
    <lineage>
        <taxon>Eukaryota</taxon>
        <taxon>Viridiplantae</taxon>
        <taxon>Streptophyta</taxon>
        <taxon>Embryophyta</taxon>
        <taxon>Tracheophyta</taxon>
        <taxon>Spermatophyta</taxon>
        <taxon>Magnoliopsida</taxon>
        <taxon>eudicotyledons</taxon>
        <taxon>Gunneridae</taxon>
        <taxon>Pentapetalae</taxon>
        <taxon>asterids</taxon>
        <taxon>campanulids</taxon>
        <taxon>Asterales</taxon>
        <taxon>Asteraceae</taxon>
        <taxon>Asteroideae</taxon>
        <taxon>Anthemideae</taxon>
        <taxon>Artemisiinae</taxon>
        <taxon>Artemisia</taxon>
    </lineage>
</organism>
<dbReference type="GO" id="GO:0005737">
    <property type="term" value="C:cytoplasm"/>
    <property type="evidence" value="ECO:0007669"/>
    <property type="project" value="TreeGrafter"/>
</dbReference>
<dbReference type="GO" id="GO:0008408">
    <property type="term" value="F:3'-5' exonuclease activity"/>
    <property type="evidence" value="ECO:0007669"/>
    <property type="project" value="TreeGrafter"/>
</dbReference>
<protein>
    <submittedName>
        <fullName evidence="3">Werner Syndrome-like exonuclease</fullName>
    </submittedName>
</protein>